<accession>A0A022WDR5</accession>
<evidence type="ECO:0000256" key="1">
    <source>
        <dbReference type="ARBA" id="ARBA00004790"/>
    </source>
</evidence>
<dbReference type="AlphaFoldDB" id="A0A022WDR5"/>
<dbReference type="HOGENOM" id="CLU_032651_0_0_1"/>
<evidence type="ECO:0000256" key="5">
    <source>
        <dbReference type="ARBA" id="ARBA00022741"/>
    </source>
</evidence>
<dbReference type="GO" id="GO:0009435">
    <property type="term" value="P:NAD+ biosynthetic process"/>
    <property type="evidence" value="ECO:0007669"/>
    <property type="project" value="UniProtKB-UniPathway"/>
</dbReference>
<dbReference type="GO" id="GO:0016887">
    <property type="term" value="F:ATP hydrolysis activity"/>
    <property type="evidence" value="ECO:0007669"/>
    <property type="project" value="TreeGrafter"/>
</dbReference>
<reference evidence="9" key="1">
    <citation type="submission" date="2014-02" db="EMBL/GenBank/DDBJ databases">
        <title>The Genome Sequence of Trichophyton rubrum (morphotype fischeri) CBS 288.86.</title>
        <authorList>
            <consortium name="The Broad Institute Genomics Platform"/>
            <person name="Cuomo C.A."/>
            <person name="White T.C."/>
            <person name="Graser Y."/>
            <person name="Martinez-Rossi N."/>
            <person name="Heitman J."/>
            <person name="Young S.K."/>
            <person name="Zeng Q."/>
            <person name="Gargeya S."/>
            <person name="Abouelleil A."/>
            <person name="Alvarado L."/>
            <person name="Chapman S.B."/>
            <person name="Gainer-Dewar J."/>
            <person name="Goldberg J."/>
            <person name="Griggs A."/>
            <person name="Gujja S."/>
            <person name="Hansen M."/>
            <person name="Howarth C."/>
            <person name="Imamovic A."/>
            <person name="Larimer J."/>
            <person name="Martinez D."/>
            <person name="Murphy C."/>
            <person name="Pearson M.D."/>
            <person name="Persinoti G."/>
            <person name="Poon T."/>
            <person name="Priest M."/>
            <person name="Roberts A.D."/>
            <person name="Saif S."/>
            <person name="Shea T.D."/>
            <person name="Sykes S.N."/>
            <person name="Wortman J."/>
            <person name="Nusbaum C."/>
            <person name="Birren B."/>
        </authorList>
    </citation>
    <scope>NUCLEOTIDE SEQUENCE [LARGE SCALE GENOMIC DNA]</scope>
    <source>
        <strain evidence="9">CBS 288.86</strain>
    </source>
</reference>
<dbReference type="InterPro" id="IPR014729">
    <property type="entry name" value="Rossmann-like_a/b/a_fold"/>
</dbReference>
<comment type="pathway">
    <text evidence="1">Cofactor biosynthesis; NAD(+) biosynthesis.</text>
</comment>
<evidence type="ECO:0000256" key="3">
    <source>
        <dbReference type="ARBA" id="ARBA00022679"/>
    </source>
</evidence>
<proteinExistence type="predicted"/>
<name>A0A022WDR5_TRIRU</name>
<keyword evidence="7" id="KW-0520">NAD</keyword>
<dbReference type="OrthoDB" id="5591297at2759"/>
<dbReference type="Gene3D" id="3.40.50.620">
    <property type="entry name" value="HUPs"/>
    <property type="match status" value="1"/>
</dbReference>
<protein>
    <submittedName>
        <fullName evidence="9">Uncharacterized protein</fullName>
    </submittedName>
</protein>
<keyword evidence="4" id="KW-0548">Nucleotidyltransferase</keyword>
<dbReference type="UniPathway" id="UPA00253">
    <property type="reaction ID" value="UER00600"/>
</dbReference>
<evidence type="ECO:0000313" key="9">
    <source>
        <dbReference type="EMBL" id="EZF56474.1"/>
    </source>
</evidence>
<dbReference type="Proteomes" id="UP000023758">
    <property type="component" value="Unassembled WGS sequence"/>
</dbReference>
<keyword evidence="5" id="KW-0547">Nucleotide-binding</keyword>
<dbReference type="EMBL" id="KK207720">
    <property type="protein sequence ID" value="EZF56474.1"/>
    <property type="molecule type" value="Genomic_DNA"/>
</dbReference>
<dbReference type="GO" id="GO:0000309">
    <property type="term" value="F:nicotinamide-nucleotide adenylyltransferase activity"/>
    <property type="evidence" value="ECO:0007669"/>
    <property type="project" value="UniProtKB-EC"/>
</dbReference>
<dbReference type="GO" id="GO:0005634">
    <property type="term" value="C:nucleus"/>
    <property type="evidence" value="ECO:0007669"/>
    <property type="project" value="TreeGrafter"/>
</dbReference>
<evidence type="ECO:0000256" key="4">
    <source>
        <dbReference type="ARBA" id="ARBA00022695"/>
    </source>
</evidence>
<comment type="catalytic activity">
    <reaction evidence="8">
        <text>beta-nicotinamide D-ribonucleotide + ATP + H(+) = diphosphate + NAD(+)</text>
        <dbReference type="Rhea" id="RHEA:21360"/>
        <dbReference type="ChEBI" id="CHEBI:14649"/>
        <dbReference type="ChEBI" id="CHEBI:15378"/>
        <dbReference type="ChEBI" id="CHEBI:30616"/>
        <dbReference type="ChEBI" id="CHEBI:33019"/>
        <dbReference type="ChEBI" id="CHEBI:57540"/>
        <dbReference type="EC" id="2.7.7.1"/>
    </reaction>
</comment>
<keyword evidence="6" id="KW-0067">ATP-binding</keyword>
<dbReference type="PANTHER" id="PTHR31285">
    <property type="entry name" value="NICOTINAMIDE MONONUCLEOTIDE ADENYLYLTRANSFERASE"/>
    <property type="match status" value="1"/>
</dbReference>
<dbReference type="SUPFAM" id="SSF52374">
    <property type="entry name" value="Nucleotidylyl transferase"/>
    <property type="match status" value="1"/>
</dbReference>
<dbReference type="GO" id="GO:0005737">
    <property type="term" value="C:cytoplasm"/>
    <property type="evidence" value="ECO:0007669"/>
    <property type="project" value="TreeGrafter"/>
</dbReference>
<evidence type="ECO:0000256" key="8">
    <source>
        <dbReference type="ARBA" id="ARBA00049001"/>
    </source>
</evidence>
<dbReference type="GO" id="GO:0005524">
    <property type="term" value="F:ATP binding"/>
    <property type="evidence" value="ECO:0007669"/>
    <property type="project" value="UniProtKB-KW"/>
</dbReference>
<dbReference type="InterPro" id="IPR005248">
    <property type="entry name" value="NadD/NMNAT"/>
</dbReference>
<evidence type="ECO:0000256" key="2">
    <source>
        <dbReference type="ARBA" id="ARBA00022642"/>
    </source>
</evidence>
<dbReference type="CDD" id="cd02165">
    <property type="entry name" value="NMNAT"/>
    <property type="match status" value="1"/>
</dbReference>
<keyword evidence="2" id="KW-0662">Pyridine nucleotide biosynthesis</keyword>
<gene>
    <name evidence="9" type="ORF">H103_01175</name>
</gene>
<sequence>MAAQLPQLDSLRSQYRKSLQSFNACLDDFRLLDMVPPEGELNAQPGSLYVLDSSFNPPTIAHTQMVTAAVKAANAKGTPPSRLLLLLAIQNADKQPKPALFEDRLVMMRLAAEDVQQTLARDTSRDKDGRICNLAIDIGVTKHPFFVDKAVAIAGDGTVYPMGVEQVHLTGYDTLYRIFDPKYYTAGDLSVLSPFFSLHRLRVTIRPSGSWGSREKQLSFLTNLAKGATEDKGAKREWASRIELVESNAVDSEPISSTTARNAAKDSLELLSKLVTPRVLEYIMSKHLYATDD</sequence>
<evidence type="ECO:0000256" key="7">
    <source>
        <dbReference type="ARBA" id="ARBA00023027"/>
    </source>
</evidence>
<organism evidence="9">
    <name type="scientific">Trichophyton rubrum CBS 288.86</name>
    <dbReference type="NCBI Taxonomy" id="1215330"/>
    <lineage>
        <taxon>Eukaryota</taxon>
        <taxon>Fungi</taxon>
        <taxon>Dikarya</taxon>
        <taxon>Ascomycota</taxon>
        <taxon>Pezizomycotina</taxon>
        <taxon>Eurotiomycetes</taxon>
        <taxon>Eurotiomycetidae</taxon>
        <taxon>Onygenales</taxon>
        <taxon>Arthrodermataceae</taxon>
        <taxon>Trichophyton</taxon>
    </lineage>
</organism>
<evidence type="ECO:0000256" key="6">
    <source>
        <dbReference type="ARBA" id="ARBA00022840"/>
    </source>
</evidence>
<keyword evidence="3" id="KW-0808">Transferase</keyword>
<dbReference type="PANTHER" id="PTHR31285:SF0">
    <property type="entry name" value="NICOTINAMIDE MONONUCLEOTIDE ADENYLYLTRANSFERASE"/>
    <property type="match status" value="1"/>
</dbReference>